<dbReference type="CDD" id="cd03801">
    <property type="entry name" value="GT4_PimA-like"/>
    <property type="match status" value="1"/>
</dbReference>
<dbReference type="InterPro" id="IPR001296">
    <property type="entry name" value="Glyco_trans_1"/>
</dbReference>
<gene>
    <name evidence="5" type="ORF">SAMN05216298_2332</name>
</gene>
<feature type="domain" description="Glycosyltransferase subfamily 4-like N-terminal" evidence="4">
    <location>
        <begin position="149"/>
        <end position="287"/>
    </location>
</feature>
<evidence type="ECO:0000259" key="4">
    <source>
        <dbReference type="Pfam" id="PF13439"/>
    </source>
</evidence>
<dbReference type="InterPro" id="IPR028098">
    <property type="entry name" value="Glyco_trans_4-like_N"/>
</dbReference>
<evidence type="ECO:0000256" key="1">
    <source>
        <dbReference type="ARBA" id="ARBA00022676"/>
    </source>
</evidence>
<dbReference type="Pfam" id="PF00534">
    <property type="entry name" value="Glycos_transf_1"/>
    <property type="match status" value="1"/>
</dbReference>
<dbReference type="GO" id="GO:0016757">
    <property type="term" value="F:glycosyltransferase activity"/>
    <property type="evidence" value="ECO:0007669"/>
    <property type="project" value="UniProtKB-KW"/>
</dbReference>
<dbReference type="EMBL" id="FNGF01000003">
    <property type="protein sequence ID" value="SDL02526.1"/>
    <property type="molecule type" value="Genomic_DNA"/>
</dbReference>
<dbReference type="RefSeq" id="WP_143034746.1">
    <property type="nucleotide sequence ID" value="NZ_FNGF01000003.1"/>
</dbReference>
<reference evidence="6" key="1">
    <citation type="submission" date="2016-10" db="EMBL/GenBank/DDBJ databases">
        <authorList>
            <person name="Varghese N."/>
            <person name="Submissions S."/>
        </authorList>
    </citation>
    <scope>NUCLEOTIDE SEQUENCE [LARGE SCALE GENOMIC DNA]</scope>
    <source>
        <strain evidence="6">CGMCC 4.3147</strain>
    </source>
</reference>
<dbReference type="Gene3D" id="3.40.50.2000">
    <property type="entry name" value="Glycogen Phosphorylase B"/>
    <property type="match status" value="2"/>
</dbReference>
<protein>
    <submittedName>
        <fullName evidence="5">Glycosyltransferase involved in cell wall bisynthesis</fullName>
    </submittedName>
</protein>
<proteinExistence type="predicted"/>
<evidence type="ECO:0000259" key="3">
    <source>
        <dbReference type="Pfam" id="PF00534"/>
    </source>
</evidence>
<keyword evidence="6" id="KW-1185">Reference proteome</keyword>
<dbReference type="Proteomes" id="UP000198662">
    <property type="component" value="Unassembled WGS sequence"/>
</dbReference>
<dbReference type="OrthoDB" id="3318784at2"/>
<dbReference type="STRING" id="380244.SAMN05216298_2332"/>
<dbReference type="AlphaFoldDB" id="A0A1G9GPE2"/>
<evidence type="ECO:0000313" key="5">
    <source>
        <dbReference type="EMBL" id="SDL02526.1"/>
    </source>
</evidence>
<evidence type="ECO:0000313" key="6">
    <source>
        <dbReference type="Proteomes" id="UP000198662"/>
    </source>
</evidence>
<evidence type="ECO:0000256" key="2">
    <source>
        <dbReference type="ARBA" id="ARBA00022679"/>
    </source>
</evidence>
<dbReference type="SUPFAM" id="SSF53756">
    <property type="entry name" value="UDP-Glycosyltransferase/glycogen phosphorylase"/>
    <property type="match status" value="1"/>
</dbReference>
<feature type="domain" description="Glycosyl transferase family 1" evidence="3">
    <location>
        <begin position="320"/>
        <end position="473"/>
    </location>
</feature>
<name>A0A1G9GPE2_9ACTN</name>
<keyword evidence="1" id="KW-0328">Glycosyltransferase</keyword>
<accession>A0A1G9GPE2</accession>
<dbReference type="Pfam" id="PF13439">
    <property type="entry name" value="Glyco_transf_4"/>
    <property type="match status" value="1"/>
</dbReference>
<keyword evidence="2 5" id="KW-0808">Transferase</keyword>
<dbReference type="PANTHER" id="PTHR12526:SF510">
    <property type="entry name" value="D-INOSITOL 3-PHOSPHATE GLYCOSYLTRANSFERASE"/>
    <property type="match status" value="1"/>
</dbReference>
<sequence length="530" mass="58736">MADAERTGRGRVVMLVDTTIDGDSRVQKAAASMAGAGWDVHLIGRTDARKGDRYDLGGATVHRRPLPPLPPRKNLRQMIAPWRFPLAYPNNVLAARHWERHRMDAGDAEQRRYAAGRGLPDGGAPRALHRLAVRLRRKWLRARVDQTGAMVAWMAPRDHGRIERFEIAWWRRLLGDRAWRKLEQLPYQYELAYAPLVDKLKPDLVHAHDYRMIGVAARAVARAAAKGRSVRLLYDAHEFLPGVQAPNPRCQVARPGYEREYLPYADAIVTVSPRIAELLAETHGLAELPGVVLNAPPRPDPALPAPESGDVRAACGLGPEVPLAVYCGGASPARSLETLVEALRFAPEMHAAFVVHTVTGPYVDGLRERAAAFGAADRLHFMGYVDFRVLPRFLSTADAGVHPLRTGPVNHELALPTKLFEFMHGGLPVAVTDVEVMSSLVRTLGIGEVFRSEDAEDLARALRAITADRARYAKPYAEPGFLDEYTWEFQARRYDELYRRLLGVPAAPEAPVRVPEARTGQSEQSQAVGQ</sequence>
<organism evidence="5 6">
    <name type="scientific">Glycomyces sambucus</name>
    <dbReference type="NCBI Taxonomy" id="380244"/>
    <lineage>
        <taxon>Bacteria</taxon>
        <taxon>Bacillati</taxon>
        <taxon>Actinomycetota</taxon>
        <taxon>Actinomycetes</taxon>
        <taxon>Glycomycetales</taxon>
        <taxon>Glycomycetaceae</taxon>
        <taxon>Glycomyces</taxon>
    </lineage>
</organism>
<dbReference type="PANTHER" id="PTHR12526">
    <property type="entry name" value="GLYCOSYLTRANSFERASE"/>
    <property type="match status" value="1"/>
</dbReference>